<keyword evidence="1" id="KW-0812">Transmembrane</keyword>
<gene>
    <name evidence="2" type="ORF">JK363_13605</name>
</gene>
<evidence type="ECO:0000313" key="3">
    <source>
        <dbReference type="Proteomes" id="UP000634229"/>
    </source>
</evidence>
<feature type="transmembrane region" description="Helical" evidence="1">
    <location>
        <begin position="347"/>
        <end position="365"/>
    </location>
</feature>
<reference evidence="2 3" key="1">
    <citation type="submission" date="2021-01" db="EMBL/GenBank/DDBJ databases">
        <title>WGS of actinomycetes isolated from Thailand.</title>
        <authorList>
            <person name="Thawai C."/>
        </authorList>
    </citation>
    <scope>NUCLEOTIDE SEQUENCE [LARGE SCALE GENOMIC DNA]</scope>
    <source>
        <strain evidence="2 3">CA1R205</strain>
    </source>
</reference>
<evidence type="ECO:0000313" key="2">
    <source>
        <dbReference type="EMBL" id="MBL1097691.1"/>
    </source>
</evidence>
<proteinExistence type="predicted"/>
<dbReference type="Proteomes" id="UP000634229">
    <property type="component" value="Unassembled WGS sequence"/>
</dbReference>
<comment type="caution">
    <text evidence="2">The sequence shown here is derived from an EMBL/GenBank/DDBJ whole genome shotgun (WGS) entry which is preliminary data.</text>
</comment>
<organism evidence="2 3">
    <name type="scientific">Streptomyces coffeae</name>
    <dbReference type="NCBI Taxonomy" id="621382"/>
    <lineage>
        <taxon>Bacteria</taxon>
        <taxon>Bacillati</taxon>
        <taxon>Actinomycetota</taxon>
        <taxon>Actinomycetes</taxon>
        <taxon>Kitasatosporales</taxon>
        <taxon>Streptomycetaceae</taxon>
        <taxon>Streptomyces</taxon>
    </lineage>
</organism>
<accession>A0ABS1NCY7</accession>
<keyword evidence="3" id="KW-1185">Reference proteome</keyword>
<sequence>MSTSDSPTLLEDRFRAVLRVLPAYYRREREEEMVDTFLSDYEPLDEEAELGRPRLREVAGVLHLAVRTRLAGHGAPARYVAYGRAARLVGLLGVALLAASTAVNLLGQAAVLLTGSGEDKRVVLDVLLGRSSGASPDALSAALALLVEVLPLGWIGAAVALGSGRRRRAAVFCAVASLPTFMYLGQSVVLGFPPSVTELATVALVVLVTGSVAMAFHPGAPRAEISRLAGEWITAACVLVLLAAAVAARKFLGFGDEGHGWVFLAGGAACLVLRARAHRGRPRAPEPSAAAAVPARRTRVSATDPALPTALAVLGLPVVTTCLDLLTYSMSVPGLPVTAFVTGVTEAAAVTVLEAALLVVAIRALRREPRVRSTSTAPVSAPPGL</sequence>
<feature type="transmembrane region" description="Helical" evidence="1">
    <location>
        <begin position="258"/>
        <end position="275"/>
    </location>
</feature>
<dbReference type="RefSeq" id="WP_201875122.1">
    <property type="nucleotide sequence ID" value="NZ_JAERRF010000007.1"/>
</dbReference>
<feature type="transmembrane region" description="Helical" evidence="1">
    <location>
        <begin position="169"/>
        <end position="193"/>
    </location>
</feature>
<protein>
    <submittedName>
        <fullName evidence="2">Uncharacterized protein</fullName>
    </submittedName>
</protein>
<feature type="transmembrane region" description="Helical" evidence="1">
    <location>
        <begin position="306"/>
        <end position="327"/>
    </location>
</feature>
<dbReference type="EMBL" id="JAERRF010000007">
    <property type="protein sequence ID" value="MBL1097691.1"/>
    <property type="molecule type" value="Genomic_DNA"/>
</dbReference>
<feature type="transmembrane region" description="Helical" evidence="1">
    <location>
        <begin position="232"/>
        <end position="252"/>
    </location>
</feature>
<evidence type="ECO:0000256" key="1">
    <source>
        <dbReference type="SAM" id="Phobius"/>
    </source>
</evidence>
<feature type="transmembrane region" description="Helical" evidence="1">
    <location>
        <begin position="199"/>
        <end position="220"/>
    </location>
</feature>
<feature type="transmembrane region" description="Helical" evidence="1">
    <location>
        <begin position="138"/>
        <end position="162"/>
    </location>
</feature>
<name>A0ABS1NCY7_9ACTN</name>
<feature type="transmembrane region" description="Helical" evidence="1">
    <location>
        <begin position="88"/>
        <end position="113"/>
    </location>
</feature>
<keyword evidence="1" id="KW-1133">Transmembrane helix</keyword>
<keyword evidence="1" id="KW-0472">Membrane</keyword>